<evidence type="ECO:0000259" key="2">
    <source>
        <dbReference type="PROSITE" id="PS50835"/>
    </source>
</evidence>
<dbReference type="InterPro" id="IPR007110">
    <property type="entry name" value="Ig-like_dom"/>
</dbReference>
<feature type="domain" description="Ig-like" evidence="2">
    <location>
        <begin position="23"/>
        <end position="114"/>
    </location>
</feature>
<evidence type="ECO:0000313" key="3">
    <source>
        <dbReference type="EMBL" id="CAI8045239.1"/>
    </source>
</evidence>
<keyword evidence="1" id="KW-0732">Signal</keyword>
<dbReference type="AlphaFoldDB" id="A0AA35TC46"/>
<dbReference type="EMBL" id="CASHTH010003460">
    <property type="protein sequence ID" value="CAI8045239.1"/>
    <property type="molecule type" value="Genomic_DNA"/>
</dbReference>
<organism evidence="3 4">
    <name type="scientific">Geodia barretti</name>
    <name type="common">Barrett's horny sponge</name>
    <dbReference type="NCBI Taxonomy" id="519541"/>
    <lineage>
        <taxon>Eukaryota</taxon>
        <taxon>Metazoa</taxon>
        <taxon>Porifera</taxon>
        <taxon>Demospongiae</taxon>
        <taxon>Heteroscleromorpha</taxon>
        <taxon>Tetractinellida</taxon>
        <taxon>Astrophorina</taxon>
        <taxon>Geodiidae</taxon>
        <taxon>Geodia</taxon>
    </lineage>
</organism>
<feature type="signal peptide" evidence="1">
    <location>
        <begin position="1"/>
        <end position="28"/>
    </location>
</feature>
<dbReference type="PROSITE" id="PS50835">
    <property type="entry name" value="IG_LIKE"/>
    <property type="match status" value="1"/>
</dbReference>
<gene>
    <name evidence="3" type="ORF">GBAR_LOCUS25043</name>
</gene>
<dbReference type="Proteomes" id="UP001174909">
    <property type="component" value="Unassembled WGS sequence"/>
</dbReference>
<evidence type="ECO:0000256" key="1">
    <source>
        <dbReference type="SAM" id="SignalP"/>
    </source>
</evidence>
<protein>
    <recommendedName>
        <fullName evidence="2">Ig-like domain-containing protein</fullName>
    </recommendedName>
</protein>
<comment type="caution">
    <text evidence="3">The sequence shown here is derived from an EMBL/GenBank/DDBJ whole genome shotgun (WGS) entry which is preliminary data.</text>
</comment>
<proteinExistence type="predicted"/>
<name>A0AA35TC46_GEOBA</name>
<reference evidence="3" key="1">
    <citation type="submission" date="2023-03" db="EMBL/GenBank/DDBJ databases">
        <authorList>
            <person name="Steffen K."/>
            <person name="Cardenas P."/>
        </authorList>
    </citation>
    <scope>NUCLEOTIDE SEQUENCE</scope>
</reference>
<accession>A0AA35TC46</accession>
<keyword evidence="4" id="KW-1185">Reference proteome</keyword>
<feature type="chain" id="PRO_5041335486" description="Ig-like domain-containing protein" evidence="1">
    <location>
        <begin position="29"/>
        <end position="181"/>
    </location>
</feature>
<sequence>MAGSARWAVVGLACLLVLLGLTPSAVEAILLEVDYPEDDNYSRVTLTCKKSSLDGLDSNQQPATFWRGTSPITSGSQLVVAVTDSTDDIITFVFNQSQEGSFTCRTALDEASTNVEKLAASPPATYNTPMMPQYILFPSLESTRKVNLSCAIQPGALTENYRVEWRRVDQLPLLTMKIRSI</sequence>
<evidence type="ECO:0000313" key="4">
    <source>
        <dbReference type="Proteomes" id="UP001174909"/>
    </source>
</evidence>